<dbReference type="SUPFAM" id="SSF53850">
    <property type="entry name" value="Periplasmic binding protein-like II"/>
    <property type="match status" value="1"/>
</dbReference>
<dbReference type="PANTHER" id="PTHR44757">
    <property type="entry name" value="DIGUANYLATE CYCLASE DGCP"/>
    <property type="match status" value="1"/>
</dbReference>
<dbReference type="AlphaFoldDB" id="A0A1J5RNU2"/>
<dbReference type="PANTHER" id="PTHR44757:SF2">
    <property type="entry name" value="BIOFILM ARCHITECTURE MAINTENANCE PROTEIN MBAA"/>
    <property type="match status" value="1"/>
</dbReference>
<dbReference type="InterPro" id="IPR001633">
    <property type="entry name" value="EAL_dom"/>
</dbReference>
<dbReference type="Pfam" id="PF08448">
    <property type="entry name" value="PAS_4"/>
    <property type="match status" value="1"/>
</dbReference>
<dbReference type="PROSITE" id="PS50887">
    <property type="entry name" value="GGDEF"/>
    <property type="match status" value="1"/>
</dbReference>
<dbReference type="CDD" id="cd01949">
    <property type="entry name" value="GGDEF"/>
    <property type="match status" value="1"/>
</dbReference>
<organism evidence="5">
    <name type="scientific">mine drainage metagenome</name>
    <dbReference type="NCBI Taxonomy" id="410659"/>
    <lineage>
        <taxon>unclassified sequences</taxon>
        <taxon>metagenomes</taxon>
        <taxon>ecological metagenomes</taxon>
    </lineage>
</organism>
<dbReference type="SMART" id="SM00091">
    <property type="entry name" value="PAS"/>
    <property type="match status" value="2"/>
</dbReference>
<dbReference type="SMART" id="SM00267">
    <property type="entry name" value="GGDEF"/>
    <property type="match status" value="1"/>
</dbReference>
<proteinExistence type="predicted"/>
<dbReference type="NCBIfam" id="TIGR00229">
    <property type="entry name" value="sensory_box"/>
    <property type="match status" value="2"/>
</dbReference>
<feature type="domain" description="GGDEF" evidence="4">
    <location>
        <begin position="657"/>
        <end position="791"/>
    </location>
</feature>
<dbReference type="PROSITE" id="PS50883">
    <property type="entry name" value="EAL"/>
    <property type="match status" value="1"/>
</dbReference>
<evidence type="ECO:0000313" key="5">
    <source>
        <dbReference type="EMBL" id="OIQ97401.1"/>
    </source>
</evidence>
<dbReference type="Gene3D" id="3.20.20.450">
    <property type="entry name" value="EAL domain"/>
    <property type="match status" value="1"/>
</dbReference>
<dbReference type="InterPro" id="IPR043128">
    <property type="entry name" value="Rev_trsase/Diguanyl_cyclase"/>
</dbReference>
<dbReference type="InterPro" id="IPR000700">
    <property type="entry name" value="PAS-assoc_C"/>
</dbReference>
<dbReference type="NCBIfam" id="TIGR00254">
    <property type="entry name" value="GGDEF"/>
    <property type="match status" value="1"/>
</dbReference>
<dbReference type="SMART" id="SM00086">
    <property type="entry name" value="PAC"/>
    <property type="match status" value="2"/>
</dbReference>
<dbReference type="SMART" id="SM00052">
    <property type="entry name" value="EAL"/>
    <property type="match status" value="1"/>
</dbReference>
<dbReference type="Pfam" id="PF00990">
    <property type="entry name" value="GGDEF"/>
    <property type="match status" value="1"/>
</dbReference>
<dbReference type="Pfam" id="PF00563">
    <property type="entry name" value="EAL"/>
    <property type="match status" value="1"/>
</dbReference>
<comment type="caution">
    <text evidence="5">The sequence shown here is derived from an EMBL/GenBank/DDBJ whole genome shotgun (WGS) entry which is preliminary data.</text>
</comment>
<dbReference type="CDD" id="cd01948">
    <property type="entry name" value="EAL"/>
    <property type="match status" value="1"/>
</dbReference>
<dbReference type="InterPro" id="IPR000014">
    <property type="entry name" value="PAS"/>
</dbReference>
<dbReference type="Pfam" id="PF12974">
    <property type="entry name" value="Phosphonate-bd"/>
    <property type="match status" value="1"/>
</dbReference>
<dbReference type="Gene3D" id="3.30.70.270">
    <property type="match status" value="1"/>
</dbReference>
<dbReference type="SUPFAM" id="SSF55073">
    <property type="entry name" value="Nucleotide cyclase"/>
    <property type="match status" value="1"/>
</dbReference>
<dbReference type="EMBL" id="MLJW01000133">
    <property type="protein sequence ID" value="OIQ97401.1"/>
    <property type="molecule type" value="Genomic_DNA"/>
</dbReference>
<dbReference type="InterPro" id="IPR029787">
    <property type="entry name" value="Nucleotide_cyclase"/>
</dbReference>
<dbReference type="InterPro" id="IPR035965">
    <property type="entry name" value="PAS-like_dom_sf"/>
</dbReference>
<feature type="domain" description="PAC" evidence="2">
    <location>
        <begin position="453"/>
        <end position="503"/>
    </location>
</feature>
<dbReference type="InterPro" id="IPR035919">
    <property type="entry name" value="EAL_sf"/>
</dbReference>
<evidence type="ECO:0000259" key="4">
    <source>
        <dbReference type="PROSITE" id="PS50887"/>
    </source>
</evidence>
<dbReference type="FunFam" id="3.30.70.270:FF:000001">
    <property type="entry name" value="Diguanylate cyclase domain protein"/>
    <property type="match status" value="1"/>
</dbReference>
<dbReference type="SUPFAM" id="SSF141868">
    <property type="entry name" value="EAL domain-like"/>
    <property type="match status" value="1"/>
</dbReference>
<evidence type="ECO:0000259" key="1">
    <source>
        <dbReference type="PROSITE" id="PS50112"/>
    </source>
</evidence>
<dbReference type="CDD" id="cd00130">
    <property type="entry name" value="PAS"/>
    <property type="match status" value="2"/>
</dbReference>
<dbReference type="PROSITE" id="PS50113">
    <property type="entry name" value="PAC"/>
    <property type="match status" value="2"/>
</dbReference>
<dbReference type="InterPro" id="IPR001610">
    <property type="entry name" value="PAC"/>
</dbReference>
<evidence type="ECO:0000259" key="3">
    <source>
        <dbReference type="PROSITE" id="PS50883"/>
    </source>
</evidence>
<dbReference type="EC" id="3.1.4.52" evidence="5"/>
<feature type="domain" description="EAL" evidence="3">
    <location>
        <begin position="800"/>
        <end position="1054"/>
    </location>
</feature>
<name>A0A1J5RNU2_9ZZZZ</name>
<protein>
    <submittedName>
        <fullName evidence="5">Cyclic di-GMP phosphodiesterase Gmr</fullName>
        <ecNumber evidence="5">3.1.4.52</ecNumber>
    </submittedName>
</protein>
<accession>A0A1J5RNU2</accession>
<dbReference type="InterPro" id="IPR000160">
    <property type="entry name" value="GGDEF_dom"/>
</dbReference>
<reference evidence="5" key="1">
    <citation type="submission" date="2016-10" db="EMBL/GenBank/DDBJ databases">
        <title>Sequence of Gallionella enrichment culture.</title>
        <authorList>
            <person name="Poehlein A."/>
            <person name="Muehling M."/>
            <person name="Daniel R."/>
        </authorList>
    </citation>
    <scope>NUCLEOTIDE SEQUENCE</scope>
</reference>
<keyword evidence="5" id="KW-0378">Hydrolase</keyword>
<dbReference type="GO" id="GO:0071111">
    <property type="term" value="F:cyclic-guanylate-specific phosphodiesterase activity"/>
    <property type="evidence" value="ECO:0007669"/>
    <property type="project" value="UniProtKB-EC"/>
</dbReference>
<dbReference type="Gene3D" id="3.40.190.10">
    <property type="entry name" value="Periplasmic binding protein-like II"/>
    <property type="match status" value="2"/>
</dbReference>
<sequence>MKPDNNNKNASVHGNIPVTFFLRNFFNAYRRIALLLLCLSGVIFPFANAFSAEPVKIGVLAFRPKPQTLTQWQPLADALKVVVPQRDFVIEALTFPEMEEAVANHRLDFVLTNPGHYVLLTKRSEMSAPLATLSVLENGQPSTEFGGVIFTRVKQGAGQSRVNGHVATLSDLKGKTIAVTSTDSLGGYQMQAYELLEQASIHLPQDAKLLVTGMPHDKVVNAVLRGYADFGFVRTGVLEAMAREGKLDLKQVTVLNQQHVSNFPTPVSTHLYPEWAFAALPQVDENLARHVAGALFTMDGNTAAVRAMGIHGFVVPADYTPVADLLRALRIAPFDVTPSFTSQDVWSRYQWQVISAAAAFGLILLLGLRLFLTRRALAESEAHLRTIINNEPECVKIVDAQGRLVSMNPAGLAMIEADSLDQLVGHPVQNVIALEHRAAFMHMHMRVLSGESVRMEYEVQGLKGGRRWLETHAVPIQNKGEIAHLAVTRDISARKLAEQKLQLAANVFSHAREGIMITEANGIIIDVNDAFTAITGYNRDEIIGQNPRILSSGRQTKAHYAAMWSSLSKKGHWYGEVWNRRKNGEVYAEMQTVSAVYDDEGNTQQYVALFSDITAIKEHQNHLEHIAHYDALTGLPNRVLLADRLHQGMSQAQRRRKLLAVAFLDLDGFKMINDDHGHDAGDQLLIVLSGCLKQALREGDTLARIGGDEFVAVLADLDDVASSVPVLSRMLAAAAQPVQIGDAVLKVSASLGVTFYPQAEDIDADQLQRQADQAMYQAKLAGKNRYHIFDAEQDSSIRGHHESLDRIRRALQEQEFVLYYQPKVNMRTGMVIGAEALIRWQHPEKGLLPPAVFLPVIEDHPLGIEVGEWVIDAALSQMQIWRAVGLDTAVSVNISARQLQEANFTERLRALLAVHPEVKPSSLELEVLETSALEDMSHVCSVIEACRELGVKFAMDDFGTGYSSLTYLKHLPVDLLKIDQSFVRDMLDDPDDLAILQGVINLAEAFHRHVIAEGVETIEHGKLLLQLGCDLAQGYGIARPMSAIDMPAWVSQWHPDPSWSNQHLLNRENLPLVVVAVEHRAWVKANESYLRGGREAPLQSGYKQSRMAMWLKADGFTHYGTLAAFAAIEPLNQQVHELAAELCELKSQGRSVDALTRLGELHALRDALLKQFDKLAQERML</sequence>
<dbReference type="Gene3D" id="1.20.120.30">
    <property type="entry name" value="Aspartate receptor, ligand-binding domain"/>
    <property type="match status" value="1"/>
</dbReference>
<dbReference type="InterPro" id="IPR052155">
    <property type="entry name" value="Biofilm_reg_signaling"/>
</dbReference>
<dbReference type="Gene3D" id="3.30.450.20">
    <property type="entry name" value="PAS domain"/>
    <property type="match status" value="2"/>
</dbReference>
<evidence type="ECO:0000259" key="2">
    <source>
        <dbReference type="PROSITE" id="PS50113"/>
    </source>
</evidence>
<dbReference type="InterPro" id="IPR013656">
    <property type="entry name" value="PAS_4"/>
</dbReference>
<dbReference type="PROSITE" id="PS50112">
    <property type="entry name" value="PAS"/>
    <property type="match status" value="1"/>
</dbReference>
<dbReference type="Pfam" id="PF13426">
    <property type="entry name" value="PAS_9"/>
    <property type="match status" value="1"/>
</dbReference>
<gene>
    <name evidence="5" type="primary">gmr_112</name>
    <name evidence="5" type="ORF">GALL_205330</name>
</gene>
<feature type="domain" description="PAS" evidence="1">
    <location>
        <begin position="497"/>
        <end position="546"/>
    </location>
</feature>
<dbReference type="SUPFAM" id="SSF55785">
    <property type="entry name" value="PYP-like sensor domain (PAS domain)"/>
    <property type="match status" value="2"/>
</dbReference>
<feature type="domain" description="PAC" evidence="2">
    <location>
        <begin position="573"/>
        <end position="625"/>
    </location>
</feature>